<evidence type="ECO:0000313" key="1">
    <source>
        <dbReference type="EMBL" id="MPN57205.1"/>
    </source>
</evidence>
<reference evidence="1" key="1">
    <citation type="submission" date="2019-08" db="EMBL/GenBank/DDBJ databases">
        <authorList>
            <person name="Kucharzyk K."/>
            <person name="Murdoch R.W."/>
            <person name="Higgins S."/>
            <person name="Loffler F."/>
        </authorList>
    </citation>
    <scope>NUCLEOTIDE SEQUENCE</scope>
</reference>
<comment type="caution">
    <text evidence="1">The sequence shown here is derived from an EMBL/GenBank/DDBJ whole genome shotgun (WGS) entry which is preliminary data.</text>
</comment>
<accession>A0A645J0I3</accession>
<sequence length="87" mass="9547">MRNDTGRRRIPGYLRASAGSEYSVPRCPDAVSNGLRREAKGWRAAMDDGEAMGILLTWDDGRVSALILDKPRAHAIAPGIPTKQKTR</sequence>
<gene>
    <name evidence="1" type="ORF">SDC9_204899</name>
</gene>
<name>A0A645J0I3_9ZZZZ</name>
<dbReference type="AlphaFoldDB" id="A0A645J0I3"/>
<proteinExistence type="predicted"/>
<protein>
    <submittedName>
        <fullName evidence="1">Uncharacterized protein</fullName>
    </submittedName>
</protein>
<organism evidence="1">
    <name type="scientific">bioreactor metagenome</name>
    <dbReference type="NCBI Taxonomy" id="1076179"/>
    <lineage>
        <taxon>unclassified sequences</taxon>
        <taxon>metagenomes</taxon>
        <taxon>ecological metagenomes</taxon>
    </lineage>
</organism>
<dbReference type="EMBL" id="VSSQ01128458">
    <property type="protein sequence ID" value="MPN57205.1"/>
    <property type="molecule type" value="Genomic_DNA"/>
</dbReference>